<keyword evidence="7" id="KW-1185">Reference proteome</keyword>
<proteinExistence type="inferred from homology"/>
<protein>
    <submittedName>
        <fullName evidence="6">Pantetheine hydrolase</fullName>
        <ecNumber evidence="6">3.5.1.92</ecNumber>
    </submittedName>
</protein>
<comment type="caution">
    <text evidence="6">The sequence shown here is derived from an EMBL/GenBank/DDBJ whole genome shotgun (WGS) entry which is preliminary data.</text>
</comment>
<evidence type="ECO:0000259" key="5">
    <source>
        <dbReference type="PROSITE" id="PS50263"/>
    </source>
</evidence>
<dbReference type="PANTHER" id="PTHR10609">
    <property type="entry name" value="BIOTINIDASE-RELATED"/>
    <property type="match status" value="1"/>
</dbReference>
<dbReference type="Gene3D" id="3.60.110.10">
    <property type="entry name" value="Carbon-nitrogen hydrolase"/>
    <property type="match status" value="1"/>
</dbReference>
<keyword evidence="4" id="KW-0325">Glycoprotein</keyword>
<dbReference type="EMBL" id="UYJE01007633">
    <property type="protein sequence ID" value="VDI56529.1"/>
    <property type="molecule type" value="Genomic_DNA"/>
</dbReference>
<keyword evidence="2" id="KW-0732">Signal</keyword>
<feature type="domain" description="CN hydrolase" evidence="5">
    <location>
        <begin position="126"/>
        <end position="415"/>
    </location>
</feature>
<dbReference type="InterPro" id="IPR012101">
    <property type="entry name" value="Biotinidase-like_euk"/>
</dbReference>
<evidence type="ECO:0000256" key="2">
    <source>
        <dbReference type="ARBA" id="ARBA00022729"/>
    </source>
</evidence>
<dbReference type="GO" id="GO:0017159">
    <property type="term" value="F:pantetheine hydrolase activity"/>
    <property type="evidence" value="ECO:0007669"/>
    <property type="project" value="UniProtKB-EC"/>
</dbReference>
<keyword evidence="3 6" id="KW-0378">Hydrolase</keyword>
<dbReference type="InterPro" id="IPR036526">
    <property type="entry name" value="C-N_Hydrolase_sf"/>
</dbReference>
<dbReference type="Pfam" id="PF00795">
    <property type="entry name" value="CN_hydrolase"/>
    <property type="match status" value="1"/>
</dbReference>
<evidence type="ECO:0000256" key="4">
    <source>
        <dbReference type="ARBA" id="ARBA00023180"/>
    </source>
</evidence>
<reference evidence="6" key="1">
    <citation type="submission" date="2018-11" db="EMBL/GenBank/DDBJ databases">
        <authorList>
            <person name="Alioto T."/>
            <person name="Alioto T."/>
        </authorList>
    </citation>
    <scope>NUCLEOTIDE SEQUENCE</scope>
</reference>
<comment type="similarity">
    <text evidence="1">Belongs to the carbon-nitrogen hydrolase superfamily. BTD/VNN family.</text>
</comment>
<dbReference type="PROSITE" id="PS50263">
    <property type="entry name" value="CN_HYDROLASE"/>
    <property type="match status" value="1"/>
</dbReference>
<sequence length="495" mass="57402">MGESIFCIRKYDEKHLRLPETGNKIRQRVSPNTWKYAKGILQSEIQLEYPVVSAAMLARVYEKDHILISEKNLSLIFKEIREIQSYLKESTSSTGKMFFEIILFCFYSCTNSLDMLDVHTYKGAVFEHSVIMPENTKEWVNRSYALGNMMKNIDVYQKQAMKAGKEKVDILVFPEDGIYGYRFNRKGVESYLEYIPDPDLEDWNACDEPDRYNNTEIQRSLSCMAKDNELYIVANIGDNQPCSRQNDPNCPSDDHYQFNTAVVYNKTGYLITKYHKINLFYEYQFDVPPERKSVSFETPFGKFGVMICFDIIFRNPAIELLENHNVDNIVFPTAWMDALPILAAIQFHSAFAAGANVNFLAANLKNSSFKVHGSGIYSAEGYLDFHYDNEDVGKLLIAEIPIRNRKRNSYPEPKNMTEENNSMTSNNRFQSLVFRDLYNFVPLVDIQGKRTICHNKLCCSLTYEKKTDTDDFLLLVRLMDSIHMKVLITSKFAYY</sequence>
<dbReference type="SUPFAM" id="SSF56317">
    <property type="entry name" value="Carbon-nitrogen hydrolase"/>
    <property type="match status" value="1"/>
</dbReference>
<gene>
    <name evidence="6" type="ORF">MGAL_10B061095</name>
</gene>
<organism evidence="6 7">
    <name type="scientific">Mytilus galloprovincialis</name>
    <name type="common">Mediterranean mussel</name>
    <dbReference type="NCBI Taxonomy" id="29158"/>
    <lineage>
        <taxon>Eukaryota</taxon>
        <taxon>Metazoa</taxon>
        <taxon>Spiralia</taxon>
        <taxon>Lophotrochozoa</taxon>
        <taxon>Mollusca</taxon>
        <taxon>Bivalvia</taxon>
        <taxon>Autobranchia</taxon>
        <taxon>Pteriomorphia</taxon>
        <taxon>Mytilida</taxon>
        <taxon>Mytiloidea</taxon>
        <taxon>Mytilidae</taxon>
        <taxon>Mytilinae</taxon>
        <taxon>Mytilus</taxon>
    </lineage>
</organism>
<dbReference type="FunFam" id="3.60.110.10:FF:000001">
    <property type="entry name" value="biotinidase isoform X1"/>
    <property type="match status" value="1"/>
</dbReference>
<dbReference type="CDD" id="cd07567">
    <property type="entry name" value="biotinidase_like"/>
    <property type="match status" value="1"/>
</dbReference>
<dbReference type="InterPro" id="IPR003010">
    <property type="entry name" value="C-N_Hydrolase"/>
</dbReference>
<dbReference type="Proteomes" id="UP000596742">
    <property type="component" value="Unassembled WGS sequence"/>
</dbReference>
<name>A0A8B6FZ88_MYTGA</name>
<evidence type="ECO:0000313" key="7">
    <source>
        <dbReference type="Proteomes" id="UP000596742"/>
    </source>
</evidence>
<dbReference type="AlphaFoldDB" id="A0A8B6FZ88"/>
<dbReference type="InterPro" id="IPR040154">
    <property type="entry name" value="Biotinidase/VNN"/>
</dbReference>
<dbReference type="OrthoDB" id="10250282at2759"/>
<evidence type="ECO:0000313" key="6">
    <source>
        <dbReference type="EMBL" id="VDI56529.1"/>
    </source>
</evidence>
<evidence type="ECO:0000256" key="1">
    <source>
        <dbReference type="ARBA" id="ARBA00008225"/>
    </source>
</evidence>
<dbReference type="PANTHER" id="PTHR10609:SF27">
    <property type="entry name" value="CN HYDROLASE DOMAIN-CONTAINING PROTEIN-RELATED"/>
    <property type="match status" value="1"/>
</dbReference>
<dbReference type="EC" id="3.5.1.92" evidence="6"/>
<evidence type="ECO:0000256" key="3">
    <source>
        <dbReference type="ARBA" id="ARBA00022801"/>
    </source>
</evidence>
<accession>A0A8B6FZ88</accession>